<feature type="transmembrane region" description="Helical" evidence="1">
    <location>
        <begin position="53"/>
        <end position="79"/>
    </location>
</feature>
<evidence type="ECO:0000313" key="3">
    <source>
        <dbReference type="Proteomes" id="UP001501035"/>
    </source>
</evidence>
<keyword evidence="1" id="KW-0812">Transmembrane</keyword>
<keyword evidence="3" id="KW-1185">Reference proteome</keyword>
<accession>A0ABP6LLP5</accession>
<dbReference type="Proteomes" id="UP001501035">
    <property type="component" value="Unassembled WGS sequence"/>
</dbReference>
<organism evidence="2 3">
    <name type="scientific">Gordonia defluvii</name>
    <dbReference type="NCBI Taxonomy" id="283718"/>
    <lineage>
        <taxon>Bacteria</taxon>
        <taxon>Bacillati</taxon>
        <taxon>Actinomycetota</taxon>
        <taxon>Actinomycetes</taxon>
        <taxon>Mycobacteriales</taxon>
        <taxon>Gordoniaceae</taxon>
        <taxon>Gordonia</taxon>
    </lineage>
</organism>
<proteinExistence type="predicted"/>
<dbReference type="EMBL" id="BAAAVS010000050">
    <property type="protein sequence ID" value="GAA3043661.1"/>
    <property type="molecule type" value="Genomic_DNA"/>
</dbReference>
<keyword evidence="1" id="KW-1133">Transmembrane helix</keyword>
<gene>
    <name evidence="2" type="ORF">GCM10010528_23990</name>
</gene>
<evidence type="ECO:0000256" key="1">
    <source>
        <dbReference type="SAM" id="Phobius"/>
    </source>
</evidence>
<keyword evidence="1" id="KW-0472">Membrane</keyword>
<name>A0ABP6LLP5_9ACTN</name>
<sequence length="150" mass="15724">MRMADDTPDIVRATTDPLGALRAGLRYGSIGLVLLTVLGLAVWVPVAGKPGLWGVLVGAAVGGGFILVTIVVVLCTAHLPPTTSLYIIMGSWFLKMVAVIVLTGLIKNMGFYDKGALVSMLVGAIVVVLGAEFYGVLRTRVPYVDEVPGK</sequence>
<protein>
    <recommendedName>
        <fullName evidence="4">ATP synthase protein I</fullName>
    </recommendedName>
</protein>
<feature type="transmembrane region" description="Helical" evidence="1">
    <location>
        <begin position="27"/>
        <end position="46"/>
    </location>
</feature>
<feature type="transmembrane region" description="Helical" evidence="1">
    <location>
        <begin position="117"/>
        <end position="137"/>
    </location>
</feature>
<evidence type="ECO:0000313" key="2">
    <source>
        <dbReference type="EMBL" id="GAA3043661.1"/>
    </source>
</evidence>
<evidence type="ECO:0008006" key="4">
    <source>
        <dbReference type="Google" id="ProtNLM"/>
    </source>
</evidence>
<reference evidence="3" key="1">
    <citation type="journal article" date="2019" name="Int. J. Syst. Evol. Microbiol.">
        <title>The Global Catalogue of Microorganisms (GCM) 10K type strain sequencing project: providing services to taxonomists for standard genome sequencing and annotation.</title>
        <authorList>
            <consortium name="The Broad Institute Genomics Platform"/>
            <consortium name="The Broad Institute Genome Sequencing Center for Infectious Disease"/>
            <person name="Wu L."/>
            <person name="Ma J."/>
        </authorList>
    </citation>
    <scope>NUCLEOTIDE SEQUENCE [LARGE SCALE GENOMIC DNA]</scope>
    <source>
        <strain evidence="3">JCM 14234</strain>
    </source>
</reference>
<comment type="caution">
    <text evidence="2">The sequence shown here is derived from an EMBL/GenBank/DDBJ whole genome shotgun (WGS) entry which is preliminary data.</text>
</comment>
<feature type="transmembrane region" description="Helical" evidence="1">
    <location>
        <begin position="85"/>
        <end position="105"/>
    </location>
</feature>